<evidence type="ECO:0000256" key="3">
    <source>
        <dbReference type="ARBA" id="ARBA00023210"/>
    </source>
</evidence>
<dbReference type="PANTHER" id="PTHR34108">
    <property type="entry name" value="SEPTUM SITE-DETERMINING PROTEIN MINC"/>
    <property type="match status" value="1"/>
</dbReference>
<sequence length="224" mass="24386">MRDMEERITLKGSRDGLRLILHPTAAWEEVLDALRKQLAQGPSFYHGAKLLIDVGERSITDVELQAILAIMTEHDIEPAALITIAPTNRTTSRQAGLETRHPDSLRSTSPSVVQGEGLFLWRTVRSGQAIRHQGHIVVVGDVNAGAEISAHGSVIIWGRLRGSVHAGVGGNQQAIVCALELRPTLLRIADNLARTPDNHRPTGPEQASLDGDNIVVVPWDAPRR</sequence>
<dbReference type="InterPro" id="IPR005526">
    <property type="entry name" value="Septum_form_inhib_MinC_C"/>
</dbReference>
<accession>A0ABP9X3K5</accession>
<reference evidence="10 11" key="1">
    <citation type="submission" date="2024-02" db="EMBL/GenBank/DDBJ databases">
        <title>Herpetosiphon gulosus NBRC 112829.</title>
        <authorList>
            <person name="Ichikawa N."/>
            <person name="Katano-Makiyama Y."/>
            <person name="Hidaka K."/>
        </authorList>
    </citation>
    <scope>NUCLEOTIDE SEQUENCE [LARGE SCALE GENOMIC DNA]</scope>
    <source>
        <strain evidence="10 11">NBRC 112829</strain>
    </source>
</reference>
<evidence type="ECO:0000256" key="5">
    <source>
        <dbReference type="ARBA" id="ARBA00025606"/>
    </source>
</evidence>
<dbReference type="Pfam" id="PF03775">
    <property type="entry name" value="MinC_C"/>
    <property type="match status" value="1"/>
</dbReference>
<dbReference type="Gene3D" id="3.30.160.540">
    <property type="match status" value="1"/>
</dbReference>
<keyword evidence="11" id="KW-1185">Reference proteome</keyword>
<evidence type="ECO:0000313" key="10">
    <source>
        <dbReference type="EMBL" id="GAA5529981.1"/>
    </source>
</evidence>
<feature type="domain" description="Septum formation inhibitor MinC N-terminal" evidence="9">
    <location>
        <begin position="8"/>
        <end position="78"/>
    </location>
</feature>
<protein>
    <recommendedName>
        <fullName evidence="7">Probable septum site-determining protein MinC</fullName>
    </recommendedName>
</protein>
<proteinExistence type="inferred from homology"/>
<comment type="function">
    <text evidence="5 7">Cell division inhibitor that blocks the formation of polar Z ring septums. Rapidly oscillates between the poles of the cell to destabilize FtsZ filaments that have formed before they mature into polar Z rings. Prevents FtsZ polymerization.</text>
</comment>
<name>A0ABP9X3K5_9CHLR</name>
<evidence type="ECO:0000259" key="9">
    <source>
        <dbReference type="Pfam" id="PF05209"/>
    </source>
</evidence>
<dbReference type="HAMAP" id="MF_00267">
    <property type="entry name" value="MinC"/>
    <property type="match status" value="1"/>
</dbReference>
<dbReference type="InterPro" id="IPR007874">
    <property type="entry name" value="MinC_N"/>
</dbReference>
<dbReference type="InterPro" id="IPR036145">
    <property type="entry name" value="MinC_C_sf"/>
</dbReference>
<dbReference type="RefSeq" id="WP_345723571.1">
    <property type="nucleotide sequence ID" value="NZ_BAABRU010000014.1"/>
</dbReference>
<dbReference type="Proteomes" id="UP001428290">
    <property type="component" value="Unassembled WGS sequence"/>
</dbReference>
<dbReference type="Pfam" id="PF05209">
    <property type="entry name" value="MinC_N"/>
    <property type="match status" value="1"/>
</dbReference>
<dbReference type="Gene3D" id="2.160.20.70">
    <property type="match status" value="1"/>
</dbReference>
<comment type="subunit">
    <text evidence="6 7">Interacts with MinD and FtsZ.</text>
</comment>
<dbReference type="EMBL" id="BAABRU010000014">
    <property type="protein sequence ID" value="GAA5529981.1"/>
    <property type="molecule type" value="Genomic_DNA"/>
</dbReference>
<evidence type="ECO:0000256" key="1">
    <source>
        <dbReference type="ARBA" id="ARBA00006291"/>
    </source>
</evidence>
<dbReference type="PANTHER" id="PTHR34108:SF1">
    <property type="entry name" value="SEPTUM SITE-DETERMINING PROTEIN MINC"/>
    <property type="match status" value="1"/>
</dbReference>
<comment type="caution">
    <text evidence="10">The sequence shown here is derived from an EMBL/GenBank/DDBJ whole genome shotgun (WGS) entry which is preliminary data.</text>
</comment>
<dbReference type="InterPro" id="IPR013033">
    <property type="entry name" value="MinC"/>
</dbReference>
<gene>
    <name evidence="7 10" type="primary">minC</name>
    <name evidence="10" type="ORF">Hgul01_03795</name>
</gene>
<evidence type="ECO:0000256" key="7">
    <source>
        <dbReference type="HAMAP-Rule" id="MF_00267"/>
    </source>
</evidence>
<dbReference type="InterPro" id="IPR016098">
    <property type="entry name" value="CAP/MinC_C"/>
</dbReference>
<keyword evidence="4 7" id="KW-0131">Cell cycle</keyword>
<feature type="domain" description="Septum formation inhibitor MinC C-terminal" evidence="8">
    <location>
        <begin position="120"/>
        <end position="216"/>
    </location>
</feature>
<organism evidence="10 11">
    <name type="scientific">Herpetosiphon gulosus</name>
    <dbReference type="NCBI Taxonomy" id="1973496"/>
    <lineage>
        <taxon>Bacteria</taxon>
        <taxon>Bacillati</taxon>
        <taxon>Chloroflexota</taxon>
        <taxon>Chloroflexia</taxon>
        <taxon>Herpetosiphonales</taxon>
        <taxon>Herpetosiphonaceae</taxon>
        <taxon>Herpetosiphon</taxon>
    </lineage>
</organism>
<evidence type="ECO:0000256" key="6">
    <source>
        <dbReference type="ARBA" id="ARBA00046874"/>
    </source>
</evidence>
<keyword evidence="2 7" id="KW-0132">Cell division</keyword>
<comment type="similarity">
    <text evidence="1 7">Belongs to the MinC family.</text>
</comment>
<evidence type="ECO:0000259" key="8">
    <source>
        <dbReference type="Pfam" id="PF03775"/>
    </source>
</evidence>
<dbReference type="NCBIfam" id="TIGR01222">
    <property type="entry name" value="minC"/>
    <property type="match status" value="1"/>
</dbReference>
<dbReference type="SUPFAM" id="SSF63848">
    <property type="entry name" value="Cell-division inhibitor MinC, C-terminal domain"/>
    <property type="match status" value="1"/>
</dbReference>
<evidence type="ECO:0000256" key="2">
    <source>
        <dbReference type="ARBA" id="ARBA00022618"/>
    </source>
</evidence>
<evidence type="ECO:0000256" key="4">
    <source>
        <dbReference type="ARBA" id="ARBA00023306"/>
    </source>
</evidence>
<keyword evidence="3 7" id="KW-0717">Septation</keyword>
<evidence type="ECO:0000313" key="11">
    <source>
        <dbReference type="Proteomes" id="UP001428290"/>
    </source>
</evidence>